<dbReference type="OrthoDB" id="26872at2"/>
<dbReference type="Pfam" id="PF03713">
    <property type="entry name" value="DUF305"/>
    <property type="match status" value="1"/>
</dbReference>
<protein>
    <recommendedName>
        <fullName evidence="3">DUF305 domain-containing protein</fullName>
    </recommendedName>
</protein>
<reference evidence="5" key="1">
    <citation type="submission" date="2015-02" db="EMBL/GenBank/DDBJ databases">
        <title>Draft Genome of Frankia sp. CpI1-S.</title>
        <authorList>
            <person name="Oshone R.T."/>
            <person name="Ngom M."/>
            <person name="Ghodhbane-Gtari F."/>
            <person name="Gtari M."/>
            <person name="Morris K."/>
            <person name="Thomas K."/>
            <person name="Sen A."/>
            <person name="Tisa L.S."/>
        </authorList>
    </citation>
    <scope>NUCLEOTIDE SEQUENCE [LARGE SCALE GENOMIC DNA]</scope>
    <source>
        <strain evidence="5">CpI1-S</strain>
    </source>
</reference>
<evidence type="ECO:0000313" key="5">
    <source>
        <dbReference type="Proteomes" id="UP000032545"/>
    </source>
</evidence>
<dbReference type="PATRIC" id="fig|1502723.3.peg.1217"/>
<name>A0A0D8BHC3_9ACTN</name>
<keyword evidence="2" id="KW-0732">Signal</keyword>
<dbReference type="Proteomes" id="UP000032545">
    <property type="component" value="Unassembled WGS sequence"/>
</dbReference>
<organism evidence="4 5">
    <name type="scientific">Frankia torreyi</name>
    <dbReference type="NCBI Taxonomy" id="1856"/>
    <lineage>
        <taxon>Bacteria</taxon>
        <taxon>Bacillati</taxon>
        <taxon>Actinomycetota</taxon>
        <taxon>Actinomycetes</taxon>
        <taxon>Frankiales</taxon>
        <taxon>Frankiaceae</taxon>
        <taxon>Frankia</taxon>
    </lineage>
</organism>
<dbReference type="InterPro" id="IPR005183">
    <property type="entry name" value="DUF305_CopM-like"/>
</dbReference>
<dbReference type="InterPro" id="IPR012347">
    <property type="entry name" value="Ferritin-like"/>
</dbReference>
<dbReference type="RefSeq" id="WP_044884881.1">
    <property type="nucleotide sequence ID" value="NZ_JYFN01000013.1"/>
</dbReference>
<dbReference type="Gene3D" id="1.20.1260.10">
    <property type="match status" value="1"/>
</dbReference>
<dbReference type="AlphaFoldDB" id="A0A0D8BHC3"/>
<feature type="compositionally biased region" description="Low complexity" evidence="1">
    <location>
        <begin position="115"/>
        <end position="125"/>
    </location>
</feature>
<feature type="signal peptide" evidence="2">
    <location>
        <begin position="1"/>
        <end position="21"/>
    </location>
</feature>
<evidence type="ECO:0000256" key="2">
    <source>
        <dbReference type="SAM" id="SignalP"/>
    </source>
</evidence>
<reference evidence="4 5" key="2">
    <citation type="journal article" date="2016" name="Genome Announc.">
        <title>Permanent Draft Genome Sequences for Two Variants of Frankia sp. Strain CpI1, the First Frankia Strain Isolated from Root Nodules of Comptonia peregrina.</title>
        <authorList>
            <person name="Oshone R."/>
            <person name="Hurst S.G.IV."/>
            <person name="Abebe-Akele F."/>
            <person name="Simpson S."/>
            <person name="Morris K."/>
            <person name="Thomas W.K."/>
            <person name="Tisa L.S."/>
        </authorList>
    </citation>
    <scope>NUCLEOTIDE SEQUENCE [LARGE SCALE GENOMIC DNA]</scope>
    <source>
        <strain evidence="5">CpI1-S</strain>
    </source>
</reference>
<feature type="region of interest" description="Disordered" evidence="1">
    <location>
        <begin position="99"/>
        <end position="125"/>
    </location>
</feature>
<proteinExistence type="predicted"/>
<evidence type="ECO:0000256" key="1">
    <source>
        <dbReference type="SAM" id="MobiDB-lite"/>
    </source>
</evidence>
<evidence type="ECO:0000259" key="3">
    <source>
        <dbReference type="Pfam" id="PF03713"/>
    </source>
</evidence>
<feature type="chain" id="PRO_5002326985" description="DUF305 domain-containing protein" evidence="2">
    <location>
        <begin position="22"/>
        <end position="211"/>
    </location>
</feature>
<dbReference type="PANTHER" id="PTHR36933:SF1">
    <property type="entry name" value="SLL0788 PROTEIN"/>
    <property type="match status" value="1"/>
</dbReference>
<evidence type="ECO:0000313" key="4">
    <source>
        <dbReference type="EMBL" id="KJE23541.1"/>
    </source>
</evidence>
<keyword evidence="5" id="KW-1185">Reference proteome</keyword>
<comment type="caution">
    <text evidence="4">The sequence shown here is derived from an EMBL/GenBank/DDBJ whole genome shotgun (WGS) entry which is preliminary data.</text>
</comment>
<sequence precursor="true">MRRLTLLIAAALAAIVLTACGNDGSNGSTSTGAADHNAADVTFAQNMIPHHRQAIDMADLAETRASHPEVKTLARQIRAAQAPEIATMVGWLNAWKQPTVPPGGDSGSGHGMGDHGSTTMMPGGTMTGMMPGGPMAGMMSDDDMARLKMGTGPAFDKMFLTMMIAHHRGAITMAKTETRDGLYTPAKRLAENIQNTQNTQITTMQTLLTKV</sequence>
<accession>A0A0D8BHC3</accession>
<gene>
    <name evidence="4" type="ORF">FF36_02247</name>
</gene>
<feature type="domain" description="DUF305" evidence="3">
    <location>
        <begin position="40"/>
        <end position="208"/>
    </location>
</feature>
<dbReference type="EMBL" id="JYFN01000013">
    <property type="protein sequence ID" value="KJE23541.1"/>
    <property type="molecule type" value="Genomic_DNA"/>
</dbReference>
<dbReference type="PROSITE" id="PS51257">
    <property type="entry name" value="PROKAR_LIPOPROTEIN"/>
    <property type="match status" value="1"/>
</dbReference>
<dbReference type="PANTHER" id="PTHR36933">
    <property type="entry name" value="SLL0788 PROTEIN"/>
    <property type="match status" value="1"/>
</dbReference>